<dbReference type="OrthoDB" id="9776822at2"/>
<reference evidence="15 16" key="1">
    <citation type="journal article" date="2016" name="Int. J. Syst. Evol. Microbiol.">
        <title>Paraphotobacterium marinum gen. nov., sp. nov., a member of the family Vibrionaceae, isolated from surface seawater.</title>
        <authorList>
            <person name="Huang Z."/>
            <person name="Dong C."/>
            <person name="Shao Z."/>
        </authorList>
    </citation>
    <scope>NUCLEOTIDE SEQUENCE [LARGE SCALE GENOMIC DNA]</scope>
    <source>
        <strain evidence="15 16">NSCS20N07D</strain>
    </source>
</reference>
<dbReference type="InterPro" id="IPR002173">
    <property type="entry name" value="Carboh/pur_kinase_PfkB_CS"/>
</dbReference>
<feature type="binding site" evidence="13">
    <location>
        <position position="287"/>
    </location>
    <ligand>
        <name>K(+)</name>
        <dbReference type="ChEBI" id="CHEBI:29103"/>
    </ligand>
</feature>
<keyword evidence="11 13" id="KW-0630">Potassium</keyword>
<evidence type="ECO:0000256" key="10">
    <source>
        <dbReference type="ARBA" id="ARBA00022842"/>
    </source>
</evidence>
<sequence>MKNKNIVVLGSVNQDHSIQSKYIPKIGETIEGHSHLLAFGGKGANQAVSASRLKGNVKFIACVGTDSFGRDAIHQFIEDGMDTKHIEVCNGQNTGIALILVDDNGNNIISISANANALLTKDIVEKNHVAIQNSDLLLMQLETPMDGIEKAIDIANKSNTKIILNPAPAKTLSDDILNSLYLITPNETEAEILTGIKVINEETANEAANILLEKGVDNVIITLGENGAFFADKNERYCVPTMKVKTVDTVAAGDTFNGALTVALSQNMTMKESIRFANIAAAISVTKNGAQPSIPDLGTVMASFKSDEVLV</sequence>
<keyword evidence="7 13" id="KW-0547">Nucleotide-binding</keyword>
<feature type="binding site" evidence="13">
    <location>
        <position position="186"/>
    </location>
    <ligand>
        <name>ATP</name>
        <dbReference type="ChEBI" id="CHEBI:30616"/>
    </ligand>
</feature>
<feature type="binding site" evidence="13">
    <location>
        <position position="289"/>
    </location>
    <ligand>
        <name>K(+)</name>
        <dbReference type="ChEBI" id="CHEBI:29103"/>
    </ligand>
</feature>
<dbReference type="Gene3D" id="3.40.1190.20">
    <property type="match status" value="1"/>
</dbReference>
<evidence type="ECO:0000256" key="1">
    <source>
        <dbReference type="ARBA" id="ARBA00005380"/>
    </source>
</evidence>
<comment type="function">
    <text evidence="13">Catalyzes the phosphorylation of ribose at O-5 in a reaction requiring ATP and magnesium. The resulting D-ribose-5-phosphate can then be used either for sythesis of nucleotides, histidine, and tryptophan, or as a component of the pentose phosphate pathway.</text>
</comment>
<dbReference type="NCBIfam" id="NF008353">
    <property type="entry name" value="PRK11142.1"/>
    <property type="match status" value="1"/>
</dbReference>
<feature type="binding site" evidence="13">
    <location>
        <begin position="253"/>
        <end position="254"/>
    </location>
    <ligand>
        <name>ATP</name>
        <dbReference type="ChEBI" id="CHEBI:30616"/>
    </ligand>
</feature>
<dbReference type="UniPathway" id="UPA00916">
    <property type="reaction ID" value="UER00889"/>
</dbReference>
<dbReference type="PRINTS" id="PR00990">
    <property type="entry name" value="RIBOKINASE"/>
</dbReference>
<dbReference type="GO" id="GO:0046872">
    <property type="term" value="F:metal ion binding"/>
    <property type="evidence" value="ECO:0007669"/>
    <property type="project" value="UniProtKB-KW"/>
</dbReference>
<keyword evidence="5 13" id="KW-0808">Transferase</keyword>
<dbReference type="GO" id="GO:0004747">
    <property type="term" value="F:ribokinase activity"/>
    <property type="evidence" value="ECO:0007669"/>
    <property type="project" value="UniProtKB-UniRule"/>
</dbReference>
<dbReference type="NCBIfam" id="TIGR02152">
    <property type="entry name" value="D_ribokin_bact"/>
    <property type="match status" value="1"/>
</dbReference>
<evidence type="ECO:0000256" key="11">
    <source>
        <dbReference type="ARBA" id="ARBA00022958"/>
    </source>
</evidence>
<evidence type="ECO:0000256" key="4">
    <source>
        <dbReference type="ARBA" id="ARBA00022490"/>
    </source>
</evidence>
<dbReference type="Proteomes" id="UP000242175">
    <property type="component" value="Chromosome small"/>
</dbReference>
<feature type="domain" description="Carbohydrate kinase PfkB" evidence="14">
    <location>
        <begin position="4"/>
        <end position="296"/>
    </location>
</feature>
<feature type="binding site" evidence="13">
    <location>
        <position position="293"/>
    </location>
    <ligand>
        <name>K(+)</name>
        <dbReference type="ChEBI" id="CHEBI:29103"/>
    </ligand>
</feature>
<dbReference type="KEGG" id="pmai:CF386_10695"/>
<evidence type="ECO:0000256" key="9">
    <source>
        <dbReference type="ARBA" id="ARBA00022840"/>
    </source>
</evidence>
<evidence type="ECO:0000256" key="3">
    <source>
        <dbReference type="ARBA" id="ARBA00016943"/>
    </source>
</evidence>
<dbReference type="GO" id="GO:0019303">
    <property type="term" value="P:D-ribose catabolic process"/>
    <property type="evidence" value="ECO:0007669"/>
    <property type="project" value="UniProtKB-UniRule"/>
</dbReference>
<feature type="binding site" evidence="13">
    <location>
        <begin position="41"/>
        <end position="45"/>
    </location>
    <ligand>
        <name>substrate</name>
    </ligand>
</feature>
<dbReference type="GO" id="GO:0005829">
    <property type="term" value="C:cytosol"/>
    <property type="evidence" value="ECO:0007669"/>
    <property type="project" value="TreeGrafter"/>
</dbReference>
<evidence type="ECO:0000256" key="6">
    <source>
        <dbReference type="ARBA" id="ARBA00022723"/>
    </source>
</evidence>
<gene>
    <name evidence="13" type="primary">rbsK</name>
    <name evidence="15" type="ORF">CF386_10695</name>
</gene>
<feature type="binding site" evidence="13">
    <location>
        <begin position="222"/>
        <end position="227"/>
    </location>
    <ligand>
        <name>ATP</name>
        <dbReference type="ChEBI" id="CHEBI:30616"/>
    </ligand>
</feature>
<comment type="subunit">
    <text evidence="13">Homodimer.</text>
</comment>
<evidence type="ECO:0000256" key="12">
    <source>
        <dbReference type="ARBA" id="ARBA00023277"/>
    </source>
</evidence>
<dbReference type="FunFam" id="3.40.1190.20:FF:000012">
    <property type="entry name" value="Ribokinase"/>
    <property type="match status" value="1"/>
</dbReference>
<feature type="binding site" evidence="13">
    <location>
        <position position="248"/>
    </location>
    <ligand>
        <name>K(+)</name>
        <dbReference type="ChEBI" id="CHEBI:29103"/>
    </ligand>
</feature>
<dbReference type="InterPro" id="IPR002139">
    <property type="entry name" value="Ribo/fructo_kinase"/>
</dbReference>
<evidence type="ECO:0000259" key="14">
    <source>
        <dbReference type="Pfam" id="PF00294"/>
    </source>
</evidence>
<comment type="subcellular location">
    <subcellularLocation>
        <location evidence="13">Cytoplasm</location>
    </subcellularLocation>
</comment>
<dbReference type="PROSITE" id="PS00584">
    <property type="entry name" value="PFKB_KINASES_2"/>
    <property type="match status" value="1"/>
</dbReference>
<accession>A0A220VGN2</accession>
<dbReference type="RefSeq" id="WP_089074425.1">
    <property type="nucleotide sequence ID" value="NZ_CBCSAM010000004.1"/>
</dbReference>
<feature type="binding site" evidence="13">
    <location>
        <position position="254"/>
    </location>
    <ligand>
        <name>substrate</name>
    </ligand>
</feature>
<evidence type="ECO:0000256" key="5">
    <source>
        <dbReference type="ARBA" id="ARBA00022679"/>
    </source>
</evidence>
<name>A0A220VGN2_9GAMM</name>
<dbReference type="InterPro" id="IPR029056">
    <property type="entry name" value="Ribokinase-like"/>
</dbReference>
<comment type="caution">
    <text evidence="13">Lacks conserved residue(s) required for the propagation of feature annotation.</text>
</comment>
<evidence type="ECO:0000256" key="7">
    <source>
        <dbReference type="ARBA" id="ARBA00022741"/>
    </source>
</evidence>
<dbReference type="EMBL" id="CP022356">
    <property type="protein sequence ID" value="ASK79517.1"/>
    <property type="molecule type" value="Genomic_DNA"/>
</dbReference>
<feature type="binding site" evidence="13">
    <location>
        <position position="284"/>
    </location>
    <ligand>
        <name>K(+)</name>
        <dbReference type="ChEBI" id="CHEBI:29103"/>
    </ligand>
</feature>
<keyword evidence="4 13" id="KW-0963">Cytoplasm</keyword>
<comment type="activity regulation">
    <text evidence="13">Activated by a monovalent cation that binds near, but not in, the active site. The most likely occupant of the site in vivo is potassium. Ion binding induces a conformational change that may alter substrate affinity.</text>
</comment>
<dbReference type="CDD" id="cd01174">
    <property type="entry name" value="ribokinase"/>
    <property type="match status" value="1"/>
</dbReference>
<dbReference type="SUPFAM" id="SSF53613">
    <property type="entry name" value="Ribokinase-like"/>
    <property type="match status" value="1"/>
</dbReference>
<comment type="similarity">
    <text evidence="13">Belongs to the carbohydrate kinase PfkB family. Ribokinase subfamily.</text>
</comment>
<comment type="similarity">
    <text evidence="1">Belongs to the carbohydrate kinase pfkB family.</text>
</comment>
<dbReference type="PANTHER" id="PTHR10584">
    <property type="entry name" value="SUGAR KINASE"/>
    <property type="match status" value="1"/>
</dbReference>
<dbReference type="AlphaFoldDB" id="A0A220VGN2"/>
<keyword evidence="10 13" id="KW-0460">Magnesium</keyword>
<evidence type="ECO:0000256" key="8">
    <source>
        <dbReference type="ARBA" id="ARBA00022777"/>
    </source>
</evidence>
<keyword evidence="8 13" id="KW-0418">Kinase</keyword>
<dbReference type="EC" id="2.7.1.15" evidence="2 13"/>
<feature type="binding site" evidence="13">
    <location>
        <position position="142"/>
    </location>
    <ligand>
        <name>substrate</name>
    </ligand>
</feature>
<dbReference type="HAMAP" id="MF_01987">
    <property type="entry name" value="Ribokinase"/>
    <property type="match status" value="1"/>
</dbReference>
<evidence type="ECO:0000256" key="2">
    <source>
        <dbReference type="ARBA" id="ARBA00012035"/>
    </source>
</evidence>
<organism evidence="15 16">
    <name type="scientific">Paraphotobacterium marinum</name>
    <dbReference type="NCBI Taxonomy" id="1755811"/>
    <lineage>
        <taxon>Bacteria</taxon>
        <taxon>Pseudomonadati</taxon>
        <taxon>Pseudomonadota</taxon>
        <taxon>Gammaproteobacteria</taxon>
        <taxon>Vibrionales</taxon>
        <taxon>Vibrionaceae</taxon>
        <taxon>Paraphotobacterium</taxon>
    </lineage>
</organism>
<feature type="binding site" evidence="13">
    <location>
        <position position="278"/>
    </location>
    <ligand>
        <name>ATP</name>
        <dbReference type="ChEBI" id="CHEBI:30616"/>
    </ligand>
</feature>
<evidence type="ECO:0000313" key="16">
    <source>
        <dbReference type="Proteomes" id="UP000242175"/>
    </source>
</evidence>
<keyword evidence="6 13" id="KW-0479">Metal-binding</keyword>
<keyword evidence="12 13" id="KW-0119">Carbohydrate metabolism</keyword>
<feature type="active site" description="Proton acceptor" evidence="13">
    <location>
        <position position="254"/>
    </location>
</feature>
<comment type="pathway">
    <text evidence="13">Carbohydrate metabolism; D-ribose degradation; D-ribose 5-phosphate from beta-D-ribopyranose: step 2/2.</text>
</comment>
<dbReference type="PANTHER" id="PTHR10584:SF166">
    <property type="entry name" value="RIBOKINASE"/>
    <property type="match status" value="1"/>
</dbReference>
<dbReference type="Pfam" id="PF00294">
    <property type="entry name" value="PfkB"/>
    <property type="match status" value="1"/>
</dbReference>
<proteinExistence type="inferred from homology"/>
<dbReference type="GO" id="GO:0005524">
    <property type="term" value="F:ATP binding"/>
    <property type="evidence" value="ECO:0007669"/>
    <property type="project" value="UniProtKB-UniRule"/>
</dbReference>
<evidence type="ECO:0000313" key="15">
    <source>
        <dbReference type="EMBL" id="ASK79517.1"/>
    </source>
</evidence>
<feature type="binding site" evidence="13">
    <location>
        <begin position="13"/>
        <end position="15"/>
    </location>
    <ligand>
        <name>substrate</name>
    </ligand>
</feature>
<keyword evidence="9 13" id="KW-0067">ATP-binding</keyword>
<dbReference type="InterPro" id="IPR011877">
    <property type="entry name" value="Ribokinase"/>
</dbReference>
<evidence type="ECO:0000256" key="13">
    <source>
        <dbReference type="HAMAP-Rule" id="MF_01987"/>
    </source>
</evidence>
<comment type="catalytic activity">
    <reaction evidence="13">
        <text>D-ribose + ATP = D-ribose 5-phosphate + ADP + H(+)</text>
        <dbReference type="Rhea" id="RHEA:13697"/>
        <dbReference type="ChEBI" id="CHEBI:15378"/>
        <dbReference type="ChEBI" id="CHEBI:30616"/>
        <dbReference type="ChEBI" id="CHEBI:47013"/>
        <dbReference type="ChEBI" id="CHEBI:78346"/>
        <dbReference type="ChEBI" id="CHEBI:456216"/>
        <dbReference type="EC" id="2.7.1.15"/>
    </reaction>
</comment>
<feature type="binding site" evidence="13">
    <location>
        <position position="250"/>
    </location>
    <ligand>
        <name>K(+)</name>
        <dbReference type="ChEBI" id="CHEBI:29103"/>
    </ligand>
</feature>
<protein>
    <recommendedName>
        <fullName evidence="3 13">Ribokinase</fullName>
        <shortName evidence="13">RK</shortName>
        <ecNumber evidence="2 13">2.7.1.15</ecNumber>
    </recommendedName>
</protein>
<dbReference type="InterPro" id="IPR011611">
    <property type="entry name" value="PfkB_dom"/>
</dbReference>
<comment type="cofactor">
    <cofactor evidence="13">
        <name>Mg(2+)</name>
        <dbReference type="ChEBI" id="CHEBI:18420"/>
    </cofactor>
    <text evidence="13">Requires a divalent cation, most likely magnesium in vivo, as an electrophilic catalyst to aid phosphoryl group transfer. It is the chelate of the metal and the nucleotide that is the actual substrate.</text>
</comment>
<keyword evidence="16" id="KW-1185">Reference proteome</keyword>